<sequence>MSAPAASGRREGTVLRLPPAFSEEHGCSSRRNGLRCRPHQGAPSLSVELNLIHLHRLQRVGRDEAEVGIGSALYTRHRCTVGSSAELAGQAPDGQVVFASGIPKDRNTTSAQPVVHPPISLSVEDRAPALWRLADRDDLGTLRHDWIGDAAESRAGGENGEDERAHGHLGVRVSIVARREGGSKSPDPLGAGDRIGGHAHNFFRPARNLEGVSFCTKTHSSAGAHHVAPRRHHLNV</sequence>
<dbReference type="AlphaFoldDB" id="A0A4R7C6N8"/>
<keyword evidence="3" id="KW-1185">Reference proteome</keyword>
<gene>
    <name evidence="2" type="ORF">EV668_1070</name>
</gene>
<evidence type="ECO:0000313" key="3">
    <source>
        <dbReference type="Proteomes" id="UP000295122"/>
    </source>
</evidence>
<dbReference type="Proteomes" id="UP000295122">
    <property type="component" value="Unassembled WGS sequence"/>
</dbReference>
<reference evidence="2 3" key="1">
    <citation type="submission" date="2019-03" db="EMBL/GenBank/DDBJ databases">
        <title>Genomic Encyclopedia of Type Strains, Phase IV (KMG-IV): sequencing the most valuable type-strain genomes for metagenomic binning, comparative biology and taxonomic classification.</title>
        <authorList>
            <person name="Goeker M."/>
        </authorList>
    </citation>
    <scope>NUCLEOTIDE SEQUENCE [LARGE SCALE GENOMIC DNA]</scope>
    <source>
        <strain evidence="2 3">DSM 25903</strain>
    </source>
</reference>
<protein>
    <submittedName>
        <fullName evidence="2">Uncharacterized protein</fullName>
    </submittedName>
</protein>
<organism evidence="2 3">
    <name type="scientific">Enterovirga rhinocerotis</name>
    <dbReference type="NCBI Taxonomy" id="1339210"/>
    <lineage>
        <taxon>Bacteria</taxon>
        <taxon>Pseudomonadati</taxon>
        <taxon>Pseudomonadota</taxon>
        <taxon>Alphaproteobacteria</taxon>
        <taxon>Hyphomicrobiales</taxon>
        <taxon>Methylobacteriaceae</taxon>
        <taxon>Enterovirga</taxon>
    </lineage>
</organism>
<accession>A0A4R7C6N8</accession>
<feature type="region of interest" description="Disordered" evidence="1">
    <location>
        <begin position="1"/>
        <end position="32"/>
    </location>
</feature>
<dbReference type="EMBL" id="SNZR01000011">
    <property type="protein sequence ID" value="TDR93803.1"/>
    <property type="molecule type" value="Genomic_DNA"/>
</dbReference>
<evidence type="ECO:0000313" key="2">
    <source>
        <dbReference type="EMBL" id="TDR93803.1"/>
    </source>
</evidence>
<proteinExistence type="predicted"/>
<name>A0A4R7C6N8_9HYPH</name>
<evidence type="ECO:0000256" key="1">
    <source>
        <dbReference type="SAM" id="MobiDB-lite"/>
    </source>
</evidence>
<comment type="caution">
    <text evidence="2">The sequence shown here is derived from an EMBL/GenBank/DDBJ whole genome shotgun (WGS) entry which is preliminary data.</text>
</comment>